<comment type="caution">
    <text evidence="1">The sequence shown here is derived from an EMBL/GenBank/DDBJ whole genome shotgun (WGS) entry which is preliminary data.</text>
</comment>
<gene>
    <name evidence="1" type="ORF">ILEXP_LOCUS1784</name>
</gene>
<evidence type="ECO:0000313" key="2">
    <source>
        <dbReference type="Proteomes" id="UP001642360"/>
    </source>
</evidence>
<protein>
    <submittedName>
        <fullName evidence="1">Uncharacterized protein</fullName>
    </submittedName>
</protein>
<organism evidence="1 2">
    <name type="scientific">Ilex paraguariensis</name>
    <name type="common">yerba mate</name>
    <dbReference type="NCBI Taxonomy" id="185542"/>
    <lineage>
        <taxon>Eukaryota</taxon>
        <taxon>Viridiplantae</taxon>
        <taxon>Streptophyta</taxon>
        <taxon>Embryophyta</taxon>
        <taxon>Tracheophyta</taxon>
        <taxon>Spermatophyta</taxon>
        <taxon>Magnoliopsida</taxon>
        <taxon>eudicotyledons</taxon>
        <taxon>Gunneridae</taxon>
        <taxon>Pentapetalae</taxon>
        <taxon>asterids</taxon>
        <taxon>campanulids</taxon>
        <taxon>Aquifoliales</taxon>
        <taxon>Aquifoliaceae</taxon>
        <taxon>Ilex</taxon>
    </lineage>
</organism>
<feature type="non-terminal residue" evidence="1">
    <location>
        <position position="254"/>
    </location>
</feature>
<proteinExistence type="predicted"/>
<reference evidence="1 2" key="1">
    <citation type="submission" date="2024-02" db="EMBL/GenBank/DDBJ databases">
        <authorList>
            <person name="Vignale AGUSTIN F."/>
            <person name="Sosa J E."/>
            <person name="Modenutti C."/>
        </authorList>
    </citation>
    <scope>NUCLEOTIDE SEQUENCE [LARGE SCALE GENOMIC DNA]</scope>
</reference>
<dbReference type="EMBL" id="CAUOFW020000666">
    <property type="protein sequence ID" value="CAK9134856.1"/>
    <property type="molecule type" value="Genomic_DNA"/>
</dbReference>
<dbReference type="PANTHER" id="PTHR16071:SF2">
    <property type="entry name" value="FIGNL1-INTERACTING REGULATOR OF RECOMBINATION AND MITOSIS"/>
    <property type="match status" value="1"/>
</dbReference>
<dbReference type="Proteomes" id="UP001642360">
    <property type="component" value="Unassembled WGS sequence"/>
</dbReference>
<dbReference type="PANTHER" id="PTHR16071">
    <property type="entry name" value="CHROMOSOME 1 OPEN READING FRAME 112"/>
    <property type="match status" value="1"/>
</dbReference>
<sequence length="254" mass="28975">MCAKYEGRNSNIAAEIETNLLPAVDPLIVSLMKEDSFVKHFSELKKTNVAALMLLSVILQKLVLSPPEFLECELFEAVFQNISSCSTELHFDVRIAIVPSTSLQLPQEVYLYDALVVHTASLIISVVSEQDFHRIEQLLITHLLQSSVGMKLFICDLWCVLVRYGSSELCFEHAKLLMRVLQQIHHQKLETVIIKSLLKRFFKFLSRAQQQKFINFVSNDLSLLVEVVHPQLNCTLSILDESFVTNVSKRVQEL</sequence>
<keyword evidence="2" id="KW-1185">Reference proteome</keyword>
<feature type="non-terminal residue" evidence="1">
    <location>
        <position position="1"/>
    </location>
</feature>
<dbReference type="InterPro" id="IPR027902">
    <property type="entry name" value="DUF4487"/>
</dbReference>
<name>A0ABC8QQ74_9AQUA</name>
<dbReference type="AlphaFoldDB" id="A0ABC8QQ74"/>
<evidence type="ECO:0000313" key="1">
    <source>
        <dbReference type="EMBL" id="CAK9134856.1"/>
    </source>
</evidence>
<dbReference type="Pfam" id="PF14868">
    <property type="entry name" value="DUF4487"/>
    <property type="match status" value="1"/>
</dbReference>
<accession>A0ABC8QQ74</accession>